<evidence type="ECO:0000256" key="7">
    <source>
        <dbReference type="ARBA" id="ARBA00022962"/>
    </source>
</evidence>
<evidence type="ECO:0000256" key="6">
    <source>
        <dbReference type="ARBA" id="ARBA00022840"/>
    </source>
</evidence>
<evidence type="ECO:0000256" key="8">
    <source>
        <dbReference type="ARBA" id="ARBA00022975"/>
    </source>
</evidence>
<dbReference type="GO" id="GO:0006207">
    <property type="term" value="P:'de novo' pyrimidine nucleobase biosynthetic process"/>
    <property type="evidence" value="ECO:0007669"/>
    <property type="project" value="InterPro"/>
</dbReference>
<dbReference type="SUPFAM" id="SSF52317">
    <property type="entry name" value="Class I glutamine amidotransferase-like"/>
    <property type="match status" value="1"/>
</dbReference>
<dbReference type="Proteomes" id="UP000823934">
    <property type="component" value="Unassembled WGS sequence"/>
</dbReference>
<dbReference type="SMART" id="SM01097">
    <property type="entry name" value="CPSase_sm_chain"/>
    <property type="match status" value="1"/>
</dbReference>
<dbReference type="GO" id="GO:0044205">
    <property type="term" value="P:'de novo' UMP biosynthetic process"/>
    <property type="evidence" value="ECO:0007669"/>
    <property type="project" value="UniProtKB-UniRule"/>
</dbReference>
<dbReference type="InterPro" id="IPR050472">
    <property type="entry name" value="Anth_synth/Amidotransfase"/>
</dbReference>
<keyword evidence="6 11" id="KW-0067">ATP-binding</keyword>
<evidence type="ECO:0000313" key="13">
    <source>
        <dbReference type="EMBL" id="HIW07277.1"/>
    </source>
</evidence>
<feature type="region of interest" description="CPSase" evidence="11">
    <location>
        <begin position="1"/>
        <end position="188"/>
    </location>
</feature>
<dbReference type="GO" id="GO:0006541">
    <property type="term" value="P:glutamine metabolic process"/>
    <property type="evidence" value="ECO:0007669"/>
    <property type="project" value="InterPro"/>
</dbReference>
<sequence>MTNPATLVLADGTIFSGVAIGKEGQTIGEVVFNTAMVGYQEVLTDPASSGQLITFTYPHIGNTGVNSADSESDRVQAAGLIIRDLPLLTSNFRSEERLEDYLKRYGITGIAGIDTRRLTRHIRMNGAQMGCIVTGENPNITAAIELAKNATKQDCTTSGKAETATNYEWQEGIWHLGKPFQMVGEQPLHVVVLDLGVTKDSLRHFAENGCRVTVVPSTTSALEIVALKPNGLFLSNGAGDPAAHTAIVAEIKALTDSQIPLFAVGLGSQLLGLALGGKVTKLAYGRHGMNHPVQDIATGKVIMTIQSQRYLLLEESLPESVIATHYSLVDQTLQGFRLKDRDVYAFQGYPEGDATFLFDQLIDAMWTK</sequence>
<dbReference type="NCBIfam" id="TIGR01368">
    <property type="entry name" value="CPSaseIIsmall"/>
    <property type="match status" value="1"/>
</dbReference>
<evidence type="ECO:0000256" key="4">
    <source>
        <dbReference type="ARBA" id="ARBA00022598"/>
    </source>
</evidence>
<evidence type="ECO:0000256" key="5">
    <source>
        <dbReference type="ARBA" id="ARBA00022741"/>
    </source>
</evidence>
<keyword evidence="11" id="KW-0055">Arginine biosynthesis</keyword>
<dbReference type="FunFam" id="3.50.30.20:FF:000001">
    <property type="entry name" value="Carbamoyl-phosphate synthase small chain"/>
    <property type="match status" value="1"/>
</dbReference>
<comment type="caution">
    <text evidence="11">Lacks conserved residue(s) required for the propagation of feature annotation.</text>
</comment>
<comment type="subunit">
    <text evidence="11">Composed of two chains; the small (or glutamine) chain promotes the hydrolysis of glutamine to ammonia, which is used by the large (or ammonia) chain to synthesize carbamoyl phosphate. Tetramer of heterodimers (alpha,beta)4.</text>
</comment>
<dbReference type="NCBIfam" id="NF009475">
    <property type="entry name" value="PRK12838.1"/>
    <property type="match status" value="1"/>
</dbReference>
<feature type="binding site" evidence="11">
    <location>
        <position position="310"/>
    </location>
    <ligand>
        <name>L-glutamine</name>
        <dbReference type="ChEBI" id="CHEBI:58359"/>
    </ligand>
</feature>
<dbReference type="Gene3D" id="3.40.50.880">
    <property type="match status" value="1"/>
</dbReference>
<dbReference type="EMBL" id="DXHP01000180">
    <property type="protein sequence ID" value="HIW07277.1"/>
    <property type="molecule type" value="Genomic_DNA"/>
</dbReference>
<dbReference type="GO" id="GO:0005524">
    <property type="term" value="F:ATP binding"/>
    <property type="evidence" value="ECO:0007669"/>
    <property type="project" value="UniProtKB-UniRule"/>
</dbReference>
<evidence type="ECO:0000256" key="10">
    <source>
        <dbReference type="ARBA" id="ARBA00049285"/>
    </source>
</evidence>
<dbReference type="EC" id="6.3.5.5" evidence="11"/>
<accession>A0A9D1TUX9</accession>
<reference evidence="13" key="2">
    <citation type="submission" date="2021-04" db="EMBL/GenBank/DDBJ databases">
        <authorList>
            <person name="Gilroy R."/>
        </authorList>
    </citation>
    <scope>NUCLEOTIDE SEQUENCE</scope>
    <source>
        <strain evidence="13">CHK160-9182</strain>
    </source>
</reference>
<evidence type="ECO:0000256" key="2">
    <source>
        <dbReference type="ARBA" id="ARBA00005077"/>
    </source>
</evidence>
<comment type="similarity">
    <text evidence="3 11">Belongs to the CarA family.</text>
</comment>
<comment type="caution">
    <text evidence="13">The sequence shown here is derived from an EMBL/GenBank/DDBJ whole genome shotgun (WGS) entry which is preliminary data.</text>
</comment>
<dbReference type="GO" id="GO:0006526">
    <property type="term" value="P:L-arginine biosynthetic process"/>
    <property type="evidence" value="ECO:0007669"/>
    <property type="project" value="UniProtKB-UniRule"/>
</dbReference>
<feature type="active site" evidence="11">
    <location>
        <position position="351"/>
    </location>
</feature>
<keyword evidence="5 11" id="KW-0547">Nucleotide-binding</keyword>
<comment type="catalytic activity">
    <reaction evidence="9 11">
        <text>hydrogencarbonate + L-glutamine + 2 ATP + H2O = carbamoyl phosphate + L-glutamate + 2 ADP + phosphate + 2 H(+)</text>
        <dbReference type="Rhea" id="RHEA:18633"/>
        <dbReference type="ChEBI" id="CHEBI:15377"/>
        <dbReference type="ChEBI" id="CHEBI:15378"/>
        <dbReference type="ChEBI" id="CHEBI:17544"/>
        <dbReference type="ChEBI" id="CHEBI:29985"/>
        <dbReference type="ChEBI" id="CHEBI:30616"/>
        <dbReference type="ChEBI" id="CHEBI:43474"/>
        <dbReference type="ChEBI" id="CHEBI:58228"/>
        <dbReference type="ChEBI" id="CHEBI:58359"/>
        <dbReference type="ChEBI" id="CHEBI:456216"/>
        <dbReference type="EC" id="6.3.5.5"/>
    </reaction>
</comment>
<evidence type="ECO:0000256" key="11">
    <source>
        <dbReference type="HAMAP-Rule" id="MF_01209"/>
    </source>
</evidence>
<evidence type="ECO:0000256" key="9">
    <source>
        <dbReference type="ARBA" id="ARBA00048816"/>
    </source>
</evidence>
<keyword evidence="8 11" id="KW-0665">Pyrimidine biosynthesis</keyword>
<dbReference type="InterPro" id="IPR017926">
    <property type="entry name" value="GATASE"/>
</dbReference>
<dbReference type="AlphaFoldDB" id="A0A9D1TUX9"/>
<dbReference type="SUPFAM" id="SSF52021">
    <property type="entry name" value="Carbamoyl phosphate synthetase, small subunit N-terminal domain"/>
    <property type="match status" value="1"/>
</dbReference>
<dbReference type="Pfam" id="PF00117">
    <property type="entry name" value="GATase"/>
    <property type="match status" value="1"/>
</dbReference>
<feature type="binding site" evidence="11">
    <location>
        <position position="269"/>
    </location>
    <ligand>
        <name>L-glutamine</name>
        <dbReference type="ChEBI" id="CHEBI:58359"/>
    </ligand>
</feature>
<dbReference type="Gene3D" id="3.50.30.20">
    <property type="entry name" value="Carbamoyl-phosphate synthase small subunit, N-terminal domain"/>
    <property type="match status" value="1"/>
</dbReference>
<comment type="function">
    <text evidence="11">Small subunit of the glutamine-dependent carbamoyl phosphate synthetase (CPSase). CPSase catalyzes the formation of carbamoyl phosphate from the ammonia moiety of glutamine, carbonate, and phosphate donated by ATP, constituting the first step of 2 biosynthetic pathways, one leading to arginine and/or urea and the other to pyrimidine nucleotides. The small subunit (glutamine amidotransferase) binds and cleaves glutamine to supply the large subunit with the substrate ammonia.</text>
</comment>
<evidence type="ECO:0000259" key="12">
    <source>
        <dbReference type="SMART" id="SM01097"/>
    </source>
</evidence>
<dbReference type="PROSITE" id="PS51273">
    <property type="entry name" value="GATASE_TYPE_1"/>
    <property type="match status" value="1"/>
</dbReference>
<feature type="domain" description="Carbamoyl-phosphate synthase small subunit N-terminal" evidence="12">
    <location>
        <begin position="3"/>
        <end position="133"/>
    </location>
</feature>
<evidence type="ECO:0000256" key="1">
    <source>
        <dbReference type="ARBA" id="ARBA00004812"/>
    </source>
</evidence>
<feature type="binding site" evidence="11">
    <location>
        <position position="266"/>
    </location>
    <ligand>
        <name>L-glutamine</name>
        <dbReference type="ChEBI" id="CHEBI:58359"/>
    </ligand>
</feature>
<dbReference type="InterPro" id="IPR029062">
    <property type="entry name" value="Class_I_gatase-like"/>
</dbReference>
<dbReference type="PANTHER" id="PTHR43418">
    <property type="entry name" value="MULTIFUNCTIONAL TRYPTOPHAN BIOSYNTHESIS PROTEIN-RELATED"/>
    <property type="match status" value="1"/>
</dbReference>
<evidence type="ECO:0000256" key="3">
    <source>
        <dbReference type="ARBA" id="ARBA00007800"/>
    </source>
</evidence>
<gene>
    <name evidence="11 13" type="primary">carA</name>
    <name evidence="13" type="ORF">H9889_08155</name>
</gene>
<dbReference type="CDD" id="cd01744">
    <property type="entry name" value="GATase1_CPSase"/>
    <property type="match status" value="1"/>
</dbReference>
<dbReference type="HAMAP" id="MF_01209">
    <property type="entry name" value="CPSase_S_chain"/>
    <property type="match status" value="1"/>
</dbReference>
<dbReference type="InterPro" id="IPR036480">
    <property type="entry name" value="CarbP_synth_ssu_N_sf"/>
</dbReference>
<dbReference type="PANTHER" id="PTHR43418:SF7">
    <property type="entry name" value="CARBAMOYL-PHOSPHATE SYNTHASE SMALL CHAIN"/>
    <property type="match status" value="1"/>
</dbReference>
<proteinExistence type="inferred from homology"/>
<dbReference type="InterPro" id="IPR035686">
    <property type="entry name" value="CPSase_GATase1"/>
</dbReference>
<comment type="pathway">
    <text evidence="1 11">Pyrimidine metabolism; UMP biosynthesis via de novo pathway; (S)-dihydroorotate from bicarbonate: step 1/3.</text>
</comment>
<dbReference type="PRINTS" id="PR00099">
    <property type="entry name" value="CPSGATASE"/>
</dbReference>
<feature type="binding site" evidence="11">
    <location>
        <position position="239"/>
    </location>
    <ligand>
        <name>L-glutamine</name>
        <dbReference type="ChEBI" id="CHEBI:58359"/>
    </ligand>
</feature>
<feature type="binding site" evidence="11">
    <location>
        <position position="237"/>
    </location>
    <ligand>
        <name>L-glutamine</name>
        <dbReference type="ChEBI" id="CHEBI:58359"/>
    </ligand>
</feature>
<dbReference type="GO" id="GO:0004088">
    <property type="term" value="F:carbamoyl-phosphate synthase (glutamine-hydrolyzing) activity"/>
    <property type="evidence" value="ECO:0007669"/>
    <property type="project" value="UniProtKB-UniRule"/>
</dbReference>
<evidence type="ECO:0000313" key="14">
    <source>
        <dbReference type="Proteomes" id="UP000823934"/>
    </source>
</evidence>
<reference evidence="13" key="1">
    <citation type="journal article" date="2021" name="PeerJ">
        <title>Extensive microbial diversity within the chicken gut microbiome revealed by metagenomics and culture.</title>
        <authorList>
            <person name="Gilroy R."/>
            <person name="Ravi A."/>
            <person name="Getino M."/>
            <person name="Pursley I."/>
            <person name="Horton D.L."/>
            <person name="Alikhan N.F."/>
            <person name="Baker D."/>
            <person name="Gharbi K."/>
            <person name="Hall N."/>
            <person name="Watson M."/>
            <person name="Adriaenssens E.M."/>
            <person name="Foster-Nyarko E."/>
            <person name="Jarju S."/>
            <person name="Secka A."/>
            <person name="Antonio M."/>
            <person name="Oren A."/>
            <person name="Chaudhuri R.R."/>
            <person name="La Ragione R."/>
            <person name="Hildebrand F."/>
            <person name="Pallen M.J."/>
        </authorList>
    </citation>
    <scope>NUCLEOTIDE SEQUENCE</scope>
    <source>
        <strain evidence="13">CHK160-9182</strain>
    </source>
</reference>
<keyword evidence="11" id="KW-0028">Amino-acid biosynthesis</keyword>
<keyword evidence="7 11" id="KW-0315">Glutamine amidotransferase</keyword>
<protein>
    <recommendedName>
        <fullName evidence="11">Carbamoyl phosphate synthase small chain</fullName>
        <ecNumber evidence="11">6.3.5.5</ecNumber>
    </recommendedName>
    <alternativeName>
        <fullName evidence="11">Carbamoyl phosphate synthetase glutamine chain</fullName>
    </alternativeName>
</protein>
<name>A0A9D1TUX9_9GAMM</name>
<comment type="catalytic activity">
    <reaction evidence="10 11">
        <text>L-glutamine + H2O = L-glutamate + NH4(+)</text>
        <dbReference type="Rhea" id="RHEA:15889"/>
        <dbReference type="ChEBI" id="CHEBI:15377"/>
        <dbReference type="ChEBI" id="CHEBI:28938"/>
        <dbReference type="ChEBI" id="CHEBI:29985"/>
        <dbReference type="ChEBI" id="CHEBI:58359"/>
    </reaction>
</comment>
<dbReference type="InterPro" id="IPR006274">
    <property type="entry name" value="CarbamoylP_synth_ssu"/>
</dbReference>
<comment type="pathway">
    <text evidence="2 11">Amino-acid biosynthesis; L-arginine biosynthesis; carbamoyl phosphate from bicarbonate: step 1/1.</text>
</comment>
<dbReference type="InterPro" id="IPR002474">
    <property type="entry name" value="CarbamoylP_synth_ssu_N"/>
</dbReference>
<organism evidence="13 14">
    <name type="scientific">Candidatus Ignatzschineria merdigallinarum</name>
    <dbReference type="NCBI Taxonomy" id="2838621"/>
    <lineage>
        <taxon>Bacteria</taxon>
        <taxon>Pseudomonadati</taxon>
        <taxon>Pseudomonadota</taxon>
        <taxon>Gammaproteobacteria</taxon>
        <taxon>Cardiobacteriales</taxon>
        <taxon>Ignatzschineriaceae</taxon>
        <taxon>Ignatzschineria</taxon>
    </lineage>
</organism>
<dbReference type="Pfam" id="PF00988">
    <property type="entry name" value="CPSase_sm_chain"/>
    <property type="match status" value="1"/>
</dbReference>
<keyword evidence="4 11" id="KW-0436">Ligase</keyword>